<keyword evidence="12" id="KW-1185">Reference proteome</keyword>
<feature type="compositionally biased region" description="Polar residues" evidence="9">
    <location>
        <begin position="892"/>
        <end position="901"/>
    </location>
</feature>
<evidence type="ECO:0000313" key="11">
    <source>
        <dbReference type="EMBL" id="KAF9967880.1"/>
    </source>
</evidence>
<feature type="region of interest" description="Disordered" evidence="9">
    <location>
        <begin position="964"/>
        <end position="1017"/>
    </location>
</feature>
<keyword evidence="6" id="KW-0472">Membrane</keyword>
<dbReference type="InterPro" id="IPR011021">
    <property type="entry name" value="Arrestin-like_N"/>
</dbReference>
<dbReference type="InterPro" id="IPR000131">
    <property type="entry name" value="ATP_synth_F1_gsu"/>
</dbReference>
<dbReference type="Pfam" id="PF02752">
    <property type="entry name" value="Arrestin_C"/>
    <property type="match status" value="1"/>
</dbReference>
<evidence type="ECO:0000256" key="7">
    <source>
        <dbReference type="ARBA" id="ARBA00023196"/>
    </source>
</evidence>
<feature type="compositionally biased region" description="Polar residues" evidence="9">
    <location>
        <begin position="700"/>
        <end position="711"/>
    </location>
</feature>
<keyword evidence="3" id="KW-0813">Transport</keyword>
<dbReference type="CDD" id="cd12151">
    <property type="entry name" value="F1-ATPase_gamma"/>
    <property type="match status" value="1"/>
</dbReference>
<feature type="domain" description="Arrestin C-terminal-like" evidence="10">
    <location>
        <begin position="360"/>
        <end position="497"/>
    </location>
</feature>
<dbReference type="Pfam" id="PF00231">
    <property type="entry name" value="ATP-synt"/>
    <property type="match status" value="2"/>
</dbReference>
<evidence type="ECO:0000256" key="6">
    <source>
        <dbReference type="ARBA" id="ARBA00023136"/>
    </source>
</evidence>
<dbReference type="Gene3D" id="2.60.40.640">
    <property type="match status" value="2"/>
</dbReference>
<reference evidence="11" key="1">
    <citation type="journal article" date="2020" name="Fungal Divers.">
        <title>Resolving the Mortierellaceae phylogeny through synthesis of multi-gene phylogenetics and phylogenomics.</title>
        <authorList>
            <person name="Vandepol N."/>
            <person name="Liber J."/>
            <person name="Desiro A."/>
            <person name="Na H."/>
            <person name="Kennedy M."/>
            <person name="Barry K."/>
            <person name="Grigoriev I.V."/>
            <person name="Miller A.N."/>
            <person name="O'Donnell K."/>
            <person name="Stajich J.E."/>
            <person name="Bonito G."/>
        </authorList>
    </citation>
    <scope>NUCLEOTIDE SEQUENCE</scope>
    <source>
        <strain evidence="11">CK1249</strain>
    </source>
</reference>
<dbReference type="PANTHER" id="PTHR11693:SF22">
    <property type="entry name" value="ATP SYNTHASE SUBUNIT GAMMA, MITOCHONDRIAL"/>
    <property type="match status" value="1"/>
</dbReference>
<evidence type="ECO:0000256" key="9">
    <source>
        <dbReference type="SAM" id="MobiDB-lite"/>
    </source>
</evidence>
<feature type="region of interest" description="Disordered" evidence="9">
    <location>
        <begin position="700"/>
        <end position="782"/>
    </location>
</feature>
<comment type="subcellular location">
    <subcellularLocation>
        <location evidence="1">Membrane</location>
        <topology evidence="1">Peripheral membrane protein</topology>
    </subcellularLocation>
</comment>
<dbReference type="Gene3D" id="1.10.287.80">
    <property type="entry name" value="ATP synthase, gamma subunit, helix hairpin domain"/>
    <property type="match status" value="2"/>
</dbReference>
<feature type="compositionally biased region" description="Low complexity" evidence="9">
    <location>
        <begin position="976"/>
        <end position="1000"/>
    </location>
</feature>
<feature type="compositionally biased region" description="Low complexity" evidence="9">
    <location>
        <begin position="765"/>
        <end position="780"/>
    </location>
</feature>
<feature type="compositionally biased region" description="Polar residues" evidence="9">
    <location>
        <begin position="873"/>
        <end position="883"/>
    </location>
</feature>
<protein>
    <submittedName>
        <fullName evidence="11">Atp3 gamma subunit of the F1 sector of mitochondrial F1F0 ATP synthase</fullName>
    </submittedName>
</protein>
<keyword evidence="4" id="KW-0375">Hydrogen ion transport</keyword>
<evidence type="ECO:0000259" key="10">
    <source>
        <dbReference type="SMART" id="SM01017"/>
    </source>
</evidence>
<feature type="compositionally biased region" description="Low complexity" evidence="9">
    <location>
        <begin position="562"/>
        <end position="601"/>
    </location>
</feature>
<proteinExistence type="inferred from homology"/>
<dbReference type="Gene3D" id="3.40.1380.10">
    <property type="match status" value="2"/>
</dbReference>
<feature type="compositionally biased region" description="Polar residues" evidence="9">
    <location>
        <begin position="1006"/>
        <end position="1017"/>
    </location>
</feature>
<keyword evidence="5" id="KW-0406">Ion transport</keyword>
<dbReference type="InterPro" id="IPR014756">
    <property type="entry name" value="Ig_E-set"/>
</dbReference>
<sequence length="1089" mass="118708">MATLREIQLRLNSIKNIGKITKSMKMIASTKVAKSQKAMESARVYGNTSSSIYENAKTAPLENENNVYIVSSSDRGLCGGIHSSVAKATRRLIAASPAGTPTSVIVLGDKAKNQMSRSNQGFAAYELDDDVLSNYNEFLLANNIYWALVEGHASEMSAKRTAMENATKNAGEMVDRLTMTYNRTRQAAITSELVDIITGQSSDPKVQRLMFPWTGTQGPIINGKLIINHREDITLKGLTLNFKAKIMCSWHEKRGNSTVYYSAKKPLLEKTWVFLEKSDSKLHMLRANQTYSYDFQLALPVNLPNSLHMSTGKIEYMFSANGKRSTFQLDLDRDRLIEIYQSLPPSHPHCIYPLQLTADFEQALNYLVQIPRKAYHHGSAIPITVRMHPLPGLGARWRVKEMNMKIKEYFWFISPGKGMKHEKRSLVEAKLGKDSWPVETGALEKSLSITLPAVNVMSTVDTEIIKCTHKLKILFSLEVNGSSKKLAADFDIYIPGPFPPGQGPAAMAPQHQQHPQHQPYQQQQQLPPYAQHQQIQYQQPLPPVPVQPQYQQPLPQPPPHAPYQQPYVTYPHQQPPLAHAAPLPSIPPQQYAAHQPYTPQQPYTPKPFASPAPSTPTTQQHPGMSPSSYAPSVQMPSTGYSQPSAHNPFSPPQTPLHTQSMPYPVPPGAPVSTPGMAPAATSMPAPHLYSQGYPTPTASHSYPVATSSQGYPTPAMPPMPSPTAGHNYPMPPSPGLAQQPMAQAASPHNIPMPVPSPTPASSQLPAVAPSASHTSPASHPKTPVISYQQHQFTAPPMPPVSNKVDSPKPINVDDGIKVNLDDIKIPSTPSTPASTTAGVTATATNHSKNPQQRNSYVAPPPVNGVDAHLAYQSPLSGLPQNPQALKEPGTDMHNTTNQFSYQPPPSSVPLSSTTTTLSMPPPTTTSTTSATTQHVNPYATAAAAAIQQKDHDLTHQFSQMGVTQGVNGGYSGGAVASPSTSHTQPPTPAPASSQVPSPSVRPNLSHAHSISYSNPMSPVTAAATGAVMASQQQHQQQLQQQQQQQPIHHQYVQQQQQQQQPQQPQKQQVWIPMYQTLAGKTYVQYVLSP</sequence>
<feature type="compositionally biased region" description="Pro residues" evidence="9">
    <location>
        <begin position="602"/>
        <end position="614"/>
    </location>
</feature>
<comment type="caution">
    <text evidence="11">The sequence shown here is derived from an EMBL/GenBank/DDBJ whole genome shotgun (WGS) entry which is preliminary data.</text>
</comment>
<feature type="compositionally biased region" description="Polar residues" evidence="9">
    <location>
        <begin position="625"/>
        <end position="647"/>
    </location>
</feature>
<comment type="similarity">
    <text evidence="2">Belongs to the ATPase gamma chain family.</text>
</comment>
<feature type="region of interest" description="Disordered" evidence="9">
    <location>
        <begin position="499"/>
        <end position="683"/>
    </location>
</feature>
<evidence type="ECO:0000256" key="4">
    <source>
        <dbReference type="ARBA" id="ARBA00022781"/>
    </source>
</evidence>
<feature type="compositionally biased region" description="Low complexity" evidence="9">
    <location>
        <begin position="503"/>
        <end position="539"/>
    </location>
</feature>
<feature type="compositionally biased region" description="Low complexity" evidence="9">
    <location>
        <begin position="826"/>
        <end position="844"/>
    </location>
</feature>
<dbReference type="OrthoDB" id="2333384at2759"/>
<keyword evidence="8" id="KW-0066">ATP synthesis</keyword>
<evidence type="ECO:0000256" key="8">
    <source>
        <dbReference type="ARBA" id="ARBA00023310"/>
    </source>
</evidence>
<name>A0A9P6M6L8_MORAP</name>
<feature type="region of interest" description="Disordered" evidence="9">
    <location>
        <begin position="823"/>
        <end position="933"/>
    </location>
</feature>
<dbReference type="PANTHER" id="PTHR11693">
    <property type="entry name" value="ATP SYNTHASE GAMMA CHAIN"/>
    <property type="match status" value="1"/>
</dbReference>
<dbReference type="Pfam" id="PF00339">
    <property type="entry name" value="Arrestin_N"/>
    <property type="match status" value="1"/>
</dbReference>
<evidence type="ECO:0000256" key="2">
    <source>
        <dbReference type="ARBA" id="ARBA00007681"/>
    </source>
</evidence>
<feature type="compositionally biased region" description="Polar residues" evidence="9">
    <location>
        <begin position="845"/>
        <end position="855"/>
    </location>
</feature>
<evidence type="ECO:0000313" key="12">
    <source>
        <dbReference type="Proteomes" id="UP000738359"/>
    </source>
</evidence>
<evidence type="ECO:0000256" key="5">
    <source>
        <dbReference type="ARBA" id="ARBA00023065"/>
    </source>
</evidence>
<dbReference type="GO" id="GO:0046933">
    <property type="term" value="F:proton-transporting ATP synthase activity, rotational mechanism"/>
    <property type="evidence" value="ECO:0007669"/>
    <property type="project" value="InterPro"/>
</dbReference>
<dbReference type="SUPFAM" id="SSF52943">
    <property type="entry name" value="ATP synthase (F1-ATPase), gamma subunit"/>
    <property type="match status" value="1"/>
</dbReference>
<evidence type="ECO:0000256" key="1">
    <source>
        <dbReference type="ARBA" id="ARBA00004170"/>
    </source>
</evidence>
<accession>A0A9P6M6L8</accession>
<dbReference type="GO" id="GO:0045259">
    <property type="term" value="C:proton-transporting ATP synthase complex"/>
    <property type="evidence" value="ECO:0007669"/>
    <property type="project" value="UniProtKB-KW"/>
</dbReference>
<feature type="compositionally biased region" description="Low complexity" evidence="9">
    <location>
        <begin position="908"/>
        <end position="932"/>
    </location>
</feature>
<dbReference type="AlphaFoldDB" id="A0A9P6M6L8"/>
<evidence type="ECO:0000256" key="3">
    <source>
        <dbReference type="ARBA" id="ARBA00022448"/>
    </source>
</evidence>
<organism evidence="11 12">
    <name type="scientific">Mortierella alpina</name>
    <name type="common">Oleaginous fungus</name>
    <name type="synonym">Mortierella renispora</name>
    <dbReference type="NCBI Taxonomy" id="64518"/>
    <lineage>
        <taxon>Eukaryota</taxon>
        <taxon>Fungi</taxon>
        <taxon>Fungi incertae sedis</taxon>
        <taxon>Mucoromycota</taxon>
        <taxon>Mortierellomycotina</taxon>
        <taxon>Mortierellomycetes</taxon>
        <taxon>Mortierellales</taxon>
        <taxon>Mortierellaceae</taxon>
        <taxon>Mortierella</taxon>
    </lineage>
</organism>
<dbReference type="InterPro" id="IPR035968">
    <property type="entry name" value="ATP_synth_F1_ATPase_gsu"/>
</dbReference>
<keyword evidence="7" id="KW-0139">CF(1)</keyword>
<dbReference type="EMBL" id="JAAAHY010000052">
    <property type="protein sequence ID" value="KAF9967880.1"/>
    <property type="molecule type" value="Genomic_DNA"/>
</dbReference>
<dbReference type="InterPro" id="IPR014752">
    <property type="entry name" value="Arrestin-like_C"/>
</dbReference>
<dbReference type="Proteomes" id="UP000738359">
    <property type="component" value="Unassembled WGS sequence"/>
</dbReference>
<dbReference type="SMART" id="SM01017">
    <property type="entry name" value="Arrestin_C"/>
    <property type="match status" value="1"/>
</dbReference>
<dbReference type="SUPFAM" id="SSF81296">
    <property type="entry name" value="E set domains"/>
    <property type="match status" value="1"/>
</dbReference>
<dbReference type="InterPro" id="IPR011022">
    <property type="entry name" value="Arrestin_C-like"/>
</dbReference>
<gene>
    <name evidence="11" type="primary">ATP3</name>
    <name evidence="11" type="ORF">BGZ70_007836</name>
</gene>